<sequence length="253" mass="27078">MWQFALALGLLGLGPTAAWAHSNADSNARMLELNEQGFAAFGEEDYLRAARKFEAAHDYVADPILRKNAAIAWFKAERCVEASEAAVFFLLAEGTLRQDRDEARSVWGHCQLDQADRAFAAGDVDRAEAIIARVDAVRTDARVKQRLAGARMRLIEMRVNGAEGDLDRVSLGWGLVSVGAAVLIGTGAYHLSADGLDGAAKWAVPTLYGAGTLSTLGGLSLVYLGNNASQESEKPAALRAPAPAFEIGLSMRF</sequence>
<gene>
    <name evidence="1" type="ORF">DN745_10150</name>
</gene>
<dbReference type="Proteomes" id="UP000249799">
    <property type="component" value="Chromosome"/>
</dbReference>
<dbReference type="RefSeq" id="WP_111334541.1">
    <property type="nucleotide sequence ID" value="NZ_CP030032.1"/>
</dbReference>
<evidence type="ECO:0000313" key="2">
    <source>
        <dbReference type="Proteomes" id="UP000249799"/>
    </source>
</evidence>
<protein>
    <submittedName>
        <fullName evidence="1">Uncharacterized protein</fullName>
    </submittedName>
</protein>
<organism evidence="1 2">
    <name type="scientific">Bradymonas sediminis</name>
    <dbReference type="NCBI Taxonomy" id="1548548"/>
    <lineage>
        <taxon>Bacteria</taxon>
        <taxon>Deltaproteobacteria</taxon>
        <taxon>Bradymonadales</taxon>
        <taxon>Bradymonadaceae</taxon>
        <taxon>Bradymonas</taxon>
    </lineage>
</organism>
<dbReference type="KEGG" id="bsed:DN745_10150"/>
<reference evidence="1 2" key="1">
    <citation type="submission" date="2018-06" db="EMBL/GenBank/DDBJ databases">
        <title>Lujinxingia sediminis gen. nov. sp. nov., a new facultative anaerobic member of the class Deltaproteobacteria, and proposal of Lujinxingaceae fam. nov.</title>
        <authorList>
            <person name="Guo L.-Y."/>
            <person name="Li C.-M."/>
            <person name="Wang S."/>
            <person name="Du Z.-J."/>
        </authorList>
    </citation>
    <scope>NUCLEOTIDE SEQUENCE [LARGE SCALE GENOMIC DNA]</scope>
    <source>
        <strain evidence="1 2">FA350</strain>
    </source>
</reference>
<accession>A0A2Z4FL08</accession>
<name>A0A2Z4FL08_9DELT</name>
<dbReference type="OrthoDB" id="9995031at2"/>
<dbReference type="AlphaFoldDB" id="A0A2Z4FL08"/>
<dbReference type="EMBL" id="CP030032">
    <property type="protein sequence ID" value="AWV89681.1"/>
    <property type="molecule type" value="Genomic_DNA"/>
</dbReference>
<evidence type="ECO:0000313" key="1">
    <source>
        <dbReference type="EMBL" id="AWV89681.1"/>
    </source>
</evidence>
<keyword evidence="2" id="KW-1185">Reference proteome</keyword>
<proteinExistence type="predicted"/>